<evidence type="ECO:0008006" key="10">
    <source>
        <dbReference type="Google" id="ProtNLM"/>
    </source>
</evidence>
<proteinExistence type="predicted"/>
<evidence type="ECO:0000256" key="6">
    <source>
        <dbReference type="PIRSR" id="PIRSR031051-2"/>
    </source>
</evidence>
<dbReference type="Gene3D" id="3.40.50.1000">
    <property type="entry name" value="HAD superfamily/HAD-like"/>
    <property type="match status" value="1"/>
</dbReference>
<dbReference type="InterPro" id="IPR006384">
    <property type="entry name" value="HAD_hydro_PyrdxlP_Pase-like"/>
</dbReference>
<organism evidence="9">
    <name type="scientific">Ananas comosus var. bracteatus</name>
    <name type="common">red pineapple</name>
    <dbReference type="NCBI Taxonomy" id="296719"/>
    <lineage>
        <taxon>Eukaryota</taxon>
        <taxon>Viridiplantae</taxon>
        <taxon>Streptophyta</taxon>
        <taxon>Embryophyta</taxon>
        <taxon>Tracheophyta</taxon>
        <taxon>Spermatophyta</taxon>
        <taxon>Magnoliopsida</taxon>
        <taxon>Liliopsida</taxon>
        <taxon>Poales</taxon>
        <taxon>Bromeliaceae</taxon>
        <taxon>Bromelioideae</taxon>
        <taxon>Ananas</taxon>
    </lineage>
</organism>
<dbReference type="Pfam" id="PF06888">
    <property type="entry name" value="Put_Phosphatase"/>
    <property type="match status" value="1"/>
</dbReference>
<dbReference type="InterPro" id="IPR036412">
    <property type="entry name" value="HAD-like_sf"/>
</dbReference>
<evidence type="ECO:0000256" key="3">
    <source>
        <dbReference type="ARBA" id="ARBA00022801"/>
    </source>
</evidence>
<dbReference type="NCBIfam" id="TIGR01488">
    <property type="entry name" value="HAD-SF-IB"/>
    <property type="match status" value="1"/>
</dbReference>
<keyword evidence="4 7" id="KW-0460">Magnesium</keyword>
<dbReference type="PANTHER" id="PTHR20889:SF12">
    <property type="entry name" value="LP01149P"/>
    <property type="match status" value="1"/>
</dbReference>
<reference evidence="9" key="1">
    <citation type="submission" date="2020-07" db="EMBL/GenBank/DDBJ databases">
        <authorList>
            <person name="Lin J."/>
        </authorList>
    </citation>
    <scope>NUCLEOTIDE SEQUENCE</scope>
</reference>
<dbReference type="NCBIfam" id="TIGR01489">
    <property type="entry name" value="DKMTPPase-SF"/>
    <property type="match status" value="1"/>
</dbReference>
<dbReference type="PANTHER" id="PTHR20889">
    <property type="entry name" value="PHOSPHATASE, ORPHAN 1, 2"/>
    <property type="match status" value="1"/>
</dbReference>
<evidence type="ECO:0000256" key="8">
    <source>
        <dbReference type="SAM" id="MobiDB-lite"/>
    </source>
</evidence>
<feature type="binding site" evidence="6">
    <location>
        <position position="20"/>
    </location>
    <ligand>
        <name>substrate</name>
    </ligand>
</feature>
<comment type="cofactor">
    <cofactor evidence="1 7">
        <name>Mg(2+)</name>
        <dbReference type="ChEBI" id="CHEBI:18420"/>
    </cofactor>
</comment>
<feature type="binding site" evidence="6">
    <location>
        <position position="95"/>
    </location>
    <ligand>
        <name>substrate</name>
    </ligand>
</feature>
<protein>
    <recommendedName>
        <fullName evidence="10">Inorganic pyrophosphatase 2</fullName>
    </recommendedName>
</protein>
<feature type="binding site" evidence="7">
    <location>
        <position position="180"/>
    </location>
    <ligand>
        <name>Mg(2+)</name>
        <dbReference type="ChEBI" id="CHEBI:18420"/>
    </ligand>
</feature>
<gene>
    <name evidence="9" type="ORF">CB5_LOCUS26375</name>
</gene>
<keyword evidence="3" id="KW-0378">Hydrolase</keyword>
<sequence length="283" mass="31533">MAATIVVFDFDYTIIDCDSDNLVADDLGGTALFNELLKSMSWNSAAAKMMRELHLQGRSIDEITQSLRRAPLPRSMIAAIKTAYALGCELKIVSDANMFFIETILKHHELIDCFSEIITNPSYVDEEGKLTISPYHDFATRTHGCGLCPPNLCKGMIIERIRSSALAAEEKRKRLIYVGDGKGDYCPSLKLSERDCLMPRKHFPLWELIYSGSTKALVIKAEIHEWTDAEELERVLLRLIGESVSSDGRCDASRLLPADCKPRRNNMLPSSHDAPSEAPAVPS</sequence>
<dbReference type="SUPFAM" id="SSF56784">
    <property type="entry name" value="HAD-like"/>
    <property type="match status" value="1"/>
</dbReference>
<evidence type="ECO:0000256" key="2">
    <source>
        <dbReference type="ARBA" id="ARBA00022723"/>
    </source>
</evidence>
<feature type="active site" description="Proton donor" evidence="5">
    <location>
        <position position="11"/>
    </location>
</feature>
<keyword evidence="2 7" id="KW-0479">Metal-binding</keyword>
<feature type="active site" description="Nucleophile" evidence="5">
    <location>
        <position position="9"/>
    </location>
</feature>
<dbReference type="AlphaFoldDB" id="A0A6V7QJ37"/>
<evidence type="ECO:0000256" key="5">
    <source>
        <dbReference type="PIRSR" id="PIRSR031051-1"/>
    </source>
</evidence>
<dbReference type="GO" id="GO:0046872">
    <property type="term" value="F:metal ion binding"/>
    <property type="evidence" value="ECO:0007669"/>
    <property type="project" value="UniProtKB-KW"/>
</dbReference>
<evidence type="ECO:0000256" key="7">
    <source>
        <dbReference type="PIRSR" id="PIRSR031051-3"/>
    </source>
</evidence>
<feature type="region of interest" description="Disordered" evidence="8">
    <location>
        <begin position="261"/>
        <end position="283"/>
    </location>
</feature>
<accession>A0A6V7QJ37</accession>
<evidence type="ECO:0000313" key="9">
    <source>
        <dbReference type="EMBL" id="CAD1843164.1"/>
    </source>
</evidence>
<evidence type="ECO:0000256" key="4">
    <source>
        <dbReference type="ARBA" id="ARBA00022842"/>
    </source>
</evidence>
<dbReference type="PIRSF" id="PIRSF031051">
    <property type="entry name" value="PyrdxlP_Pase_PHOSPHO2"/>
    <property type="match status" value="1"/>
</dbReference>
<feature type="binding site" evidence="7">
    <location>
        <position position="9"/>
    </location>
    <ligand>
        <name>Mg(2+)</name>
        <dbReference type="ChEBI" id="CHEBI:18420"/>
    </ligand>
</feature>
<name>A0A6V7QJ37_ANACO</name>
<dbReference type="InterPro" id="IPR016965">
    <property type="entry name" value="Pase_PHOSPHO-typ"/>
</dbReference>
<dbReference type="GO" id="GO:0016791">
    <property type="term" value="F:phosphatase activity"/>
    <property type="evidence" value="ECO:0007669"/>
    <property type="project" value="InterPro"/>
</dbReference>
<dbReference type="InterPro" id="IPR023214">
    <property type="entry name" value="HAD_sf"/>
</dbReference>
<feature type="binding site" evidence="7">
    <location>
        <position position="11"/>
    </location>
    <ligand>
        <name>Mg(2+)</name>
        <dbReference type="ChEBI" id="CHEBI:18420"/>
    </ligand>
</feature>
<evidence type="ECO:0000256" key="1">
    <source>
        <dbReference type="ARBA" id="ARBA00001946"/>
    </source>
</evidence>
<dbReference type="EMBL" id="LR862136">
    <property type="protein sequence ID" value="CAD1843164.1"/>
    <property type="molecule type" value="Genomic_DNA"/>
</dbReference>